<name>A0AAV4RU17_CAEEX</name>
<keyword evidence="2" id="KW-1185">Reference proteome</keyword>
<dbReference type="AlphaFoldDB" id="A0AAV4RU17"/>
<evidence type="ECO:0000313" key="1">
    <source>
        <dbReference type="EMBL" id="GIY23876.1"/>
    </source>
</evidence>
<dbReference type="EMBL" id="BPLR01008328">
    <property type="protein sequence ID" value="GIY23876.1"/>
    <property type="molecule type" value="Genomic_DNA"/>
</dbReference>
<dbReference type="Proteomes" id="UP001054945">
    <property type="component" value="Unassembled WGS sequence"/>
</dbReference>
<organism evidence="1 2">
    <name type="scientific">Caerostris extrusa</name>
    <name type="common">Bark spider</name>
    <name type="synonym">Caerostris bankana</name>
    <dbReference type="NCBI Taxonomy" id="172846"/>
    <lineage>
        <taxon>Eukaryota</taxon>
        <taxon>Metazoa</taxon>
        <taxon>Ecdysozoa</taxon>
        <taxon>Arthropoda</taxon>
        <taxon>Chelicerata</taxon>
        <taxon>Arachnida</taxon>
        <taxon>Araneae</taxon>
        <taxon>Araneomorphae</taxon>
        <taxon>Entelegynae</taxon>
        <taxon>Araneoidea</taxon>
        <taxon>Araneidae</taxon>
        <taxon>Caerostris</taxon>
    </lineage>
</organism>
<evidence type="ECO:0000313" key="2">
    <source>
        <dbReference type="Proteomes" id="UP001054945"/>
    </source>
</evidence>
<accession>A0AAV4RU17</accession>
<comment type="caution">
    <text evidence="1">The sequence shown here is derived from an EMBL/GenBank/DDBJ whole genome shotgun (WGS) entry which is preliminary data.</text>
</comment>
<protein>
    <submittedName>
        <fullName evidence="1">Uncharacterized protein</fullName>
    </submittedName>
</protein>
<reference evidence="1 2" key="1">
    <citation type="submission" date="2021-06" db="EMBL/GenBank/DDBJ databases">
        <title>Caerostris extrusa draft genome.</title>
        <authorList>
            <person name="Kono N."/>
            <person name="Arakawa K."/>
        </authorList>
    </citation>
    <scope>NUCLEOTIDE SEQUENCE [LARGE SCALE GENOMIC DNA]</scope>
</reference>
<sequence>MNPNRSYDIGDDQTQFRNFRFKIFIRIMRLQSHILPQDSLELIPFSGMVQLRQTISSKSLPPTPKWGRIGFHYRFIGLNFDRILGADFFRAMCVRPPLGVAQFELEKSFLSHYQGFRLAGCPGYESGCPGGSGTR</sequence>
<gene>
    <name evidence="1" type="ORF">CEXT_294611</name>
</gene>
<proteinExistence type="predicted"/>